<accession>A0ABQ4MAG4</accession>
<evidence type="ECO:0000313" key="2">
    <source>
        <dbReference type="EMBL" id="GIP52913.1"/>
    </source>
</evidence>
<evidence type="ECO:0000313" key="3">
    <source>
        <dbReference type="Proteomes" id="UP000679992"/>
    </source>
</evidence>
<protein>
    <recommendedName>
        <fullName evidence="1">HNH nuclease domain-containing protein</fullName>
    </recommendedName>
</protein>
<dbReference type="RefSeq" id="WP_213654599.1">
    <property type="nucleotide sequence ID" value="NZ_BOSL01000005.1"/>
</dbReference>
<organism evidence="2 3">
    <name type="scientific">Paenibacillus vini</name>
    <dbReference type="NCBI Taxonomy" id="1476024"/>
    <lineage>
        <taxon>Bacteria</taxon>
        <taxon>Bacillati</taxon>
        <taxon>Bacillota</taxon>
        <taxon>Bacilli</taxon>
        <taxon>Bacillales</taxon>
        <taxon>Paenibacillaceae</taxon>
        <taxon>Paenibacillus</taxon>
    </lineage>
</organism>
<comment type="caution">
    <text evidence="2">The sequence shown here is derived from an EMBL/GenBank/DDBJ whole genome shotgun (WGS) entry which is preliminary data.</text>
</comment>
<keyword evidence="3" id="KW-1185">Reference proteome</keyword>
<evidence type="ECO:0000259" key="1">
    <source>
        <dbReference type="Pfam" id="PF13391"/>
    </source>
</evidence>
<feature type="domain" description="HNH nuclease" evidence="1">
    <location>
        <begin position="19"/>
        <end position="81"/>
    </location>
</feature>
<dbReference type="Pfam" id="PF13391">
    <property type="entry name" value="HNH_2"/>
    <property type="match status" value="1"/>
</dbReference>
<sequence length="289" mass="33535">MSVSKEVTRDVAFRSGNICAFTNCCEPIYDTEEGVYVGELAHIEAESEGGLRYNPDQTDKERNGVQNLMFMCRNHHGRIDKKANVKKYTVEVLREMKKNHEASVQELDKKIVKKIVKGAQEYLLENSNEIDLTQAAGLKKWLKKDQDYDKESIESIFDDLSFSLEQIGELKGDTQSFIYSFLVHGKEDGSPLEIIMERSEIEENRIRSIVKLLLEEKIINDRNPYSLEERVMSLNDNLSHQIQYGIWKLDGRFSSLYTLIDYLKSRPKENKLRDSLKLLLFERDISPLK</sequence>
<name>A0ABQ4MAG4_9BACL</name>
<proteinExistence type="predicted"/>
<dbReference type="Proteomes" id="UP000679992">
    <property type="component" value="Unassembled WGS sequence"/>
</dbReference>
<gene>
    <name evidence="2" type="ORF">J42TS3_19480</name>
</gene>
<dbReference type="EMBL" id="BOSL01000005">
    <property type="protein sequence ID" value="GIP52913.1"/>
    <property type="molecule type" value="Genomic_DNA"/>
</dbReference>
<dbReference type="InterPro" id="IPR003615">
    <property type="entry name" value="HNH_nuc"/>
</dbReference>
<reference evidence="2 3" key="1">
    <citation type="submission" date="2021-03" db="EMBL/GenBank/DDBJ databases">
        <title>Antimicrobial resistance genes in bacteria isolated from Japanese honey, and their potential for conferring macrolide and lincosamide resistance in the American foulbrood pathogen Paenibacillus larvae.</title>
        <authorList>
            <person name="Okamoto M."/>
            <person name="Kumagai M."/>
            <person name="Kanamori H."/>
            <person name="Takamatsu D."/>
        </authorList>
    </citation>
    <scope>NUCLEOTIDE SEQUENCE [LARGE SCALE GENOMIC DNA]</scope>
    <source>
        <strain evidence="2 3">J42TS3</strain>
    </source>
</reference>